<evidence type="ECO:0000313" key="3">
    <source>
        <dbReference type="EMBL" id="GAL78135.1"/>
    </source>
</evidence>
<sequence length="137" mass="15600">MSIVDKQLRILFIDDDKATNFLNKHIAKKNASVSSTVLVDSAFEAIDYLEKKIVNPEDRPDIIFLDINMPAMNGWEFLDVFYKIDSGLIKDIEIVILSSSDDPSDINQFKSRNTLLDFVKKPLDSKLFNDVLLKVCS</sequence>
<dbReference type="PROSITE" id="PS50110">
    <property type="entry name" value="RESPONSE_REGULATORY"/>
    <property type="match status" value="1"/>
</dbReference>
<dbReference type="PANTHER" id="PTHR44520">
    <property type="entry name" value="RESPONSE REGULATOR RCP1-RELATED"/>
    <property type="match status" value="1"/>
</dbReference>
<dbReference type="Proteomes" id="UP000029643">
    <property type="component" value="Unassembled WGS sequence"/>
</dbReference>
<dbReference type="Proteomes" id="UP000294824">
    <property type="component" value="Unassembled WGS sequence"/>
</dbReference>
<keyword evidence="6" id="KW-1185">Reference proteome</keyword>
<dbReference type="PANTHER" id="PTHR44520:SF2">
    <property type="entry name" value="RESPONSE REGULATOR RCP1"/>
    <property type="match status" value="1"/>
</dbReference>
<keyword evidence="1" id="KW-0597">Phosphoprotein</keyword>
<dbReference type="AlphaFoldDB" id="A0A090WM19"/>
<reference evidence="3 5" key="1">
    <citation type="journal article" date="2014" name="Genome Announc.">
        <title>Draft Genome Sequences of Marine Flavobacterium Algibacter lectus Strains SS8 and NR4.</title>
        <authorList>
            <person name="Takatani N."/>
            <person name="Nakanishi M."/>
            <person name="Meirelles P."/>
            <person name="Mino S."/>
            <person name="Suda W."/>
            <person name="Oshima K."/>
            <person name="Hattori M."/>
            <person name="Ohkuma M."/>
            <person name="Hosokawa M."/>
            <person name="Miyashita K."/>
            <person name="Thompson F.L."/>
            <person name="Niwa A."/>
            <person name="Sawabe T."/>
            <person name="Sawabe T."/>
        </authorList>
    </citation>
    <scope>NUCLEOTIDE SEQUENCE [LARGE SCALE GENOMIC DNA]</scope>
    <source>
        <strain evidence="3">JCM 19274</strain>
        <strain evidence="5">JCM19274</strain>
    </source>
</reference>
<dbReference type="SMART" id="SM00448">
    <property type="entry name" value="REC"/>
    <property type="match status" value="1"/>
</dbReference>
<comment type="caution">
    <text evidence="3">The sequence shown here is derived from an EMBL/GenBank/DDBJ whole genome shotgun (WGS) entry which is preliminary data.</text>
</comment>
<evidence type="ECO:0000256" key="1">
    <source>
        <dbReference type="PROSITE-ProRule" id="PRU00169"/>
    </source>
</evidence>
<organism evidence="3 5">
    <name type="scientific">Algibacter lectus</name>
    <dbReference type="NCBI Taxonomy" id="221126"/>
    <lineage>
        <taxon>Bacteria</taxon>
        <taxon>Pseudomonadati</taxon>
        <taxon>Bacteroidota</taxon>
        <taxon>Flavobacteriia</taxon>
        <taxon>Flavobacteriales</taxon>
        <taxon>Flavobacteriaceae</taxon>
        <taxon>Algibacter</taxon>
    </lineage>
</organism>
<feature type="domain" description="Response regulatory" evidence="2">
    <location>
        <begin position="9"/>
        <end position="136"/>
    </location>
</feature>
<dbReference type="EMBL" id="BBNU01000002">
    <property type="protein sequence ID" value="GAL78135.1"/>
    <property type="molecule type" value="Genomic_DNA"/>
</dbReference>
<evidence type="ECO:0000313" key="4">
    <source>
        <dbReference type="EMBL" id="TDY61436.1"/>
    </source>
</evidence>
<reference evidence="4 6" key="2">
    <citation type="submission" date="2019-03" db="EMBL/GenBank/DDBJ databases">
        <title>Genomic Encyclopedia of Type Strains, Phase III (KMG-III): the genomes of soil and plant-associated and newly described type strains.</title>
        <authorList>
            <person name="Whitman W."/>
        </authorList>
    </citation>
    <scope>NUCLEOTIDE SEQUENCE [LARGE SCALE GENOMIC DNA]</scope>
    <source>
        <strain evidence="4 6">CECT 8301</strain>
    </source>
</reference>
<dbReference type="RefSeq" id="WP_042495685.1">
    <property type="nucleotide sequence ID" value="NZ_CANLRM010000004.1"/>
</dbReference>
<dbReference type="EMBL" id="SORL01000009">
    <property type="protein sequence ID" value="TDY61436.1"/>
    <property type="molecule type" value="Genomic_DNA"/>
</dbReference>
<feature type="modified residue" description="4-aspartylphosphate" evidence="1">
    <location>
        <position position="66"/>
    </location>
</feature>
<dbReference type="InterPro" id="IPR052893">
    <property type="entry name" value="TCS_response_regulator"/>
</dbReference>
<dbReference type="SUPFAM" id="SSF52172">
    <property type="entry name" value="CheY-like"/>
    <property type="match status" value="1"/>
</dbReference>
<proteinExistence type="predicted"/>
<evidence type="ECO:0000313" key="6">
    <source>
        <dbReference type="Proteomes" id="UP000294824"/>
    </source>
</evidence>
<evidence type="ECO:0000313" key="5">
    <source>
        <dbReference type="Proteomes" id="UP000029643"/>
    </source>
</evidence>
<dbReference type="InterPro" id="IPR001789">
    <property type="entry name" value="Sig_transdc_resp-reg_receiver"/>
</dbReference>
<protein>
    <submittedName>
        <fullName evidence="4">Response regulator receiver domain-containing protein</fullName>
    </submittedName>
    <submittedName>
        <fullName evidence="3">Two-component response regulator</fullName>
    </submittedName>
</protein>
<dbReference type="Gene3D" id="3.40.50.2300">
    <property type="match status" value="1"/>
</dbReference>
<dbReference type="InterPro" id="IPR011006">
    <property type="entry name" value="CheY-like_superfamily"/>
</dbReference>
<accession>A0A4R8MCE2</accession>
<accession>A0A090WM19</accession>
<evidence type="ECO:0000259" key="2">
    <source>
        <dbReference type="PROSITE" id="PS50110"/>
    </source>
</evidence>
<dbReference type="Pfam" id="PF00072">
    <property type="entry name" value="Response_reg"/>
    <property type="match status" value="1"/>
</dbReference>
<name>A0A090WM19_9FLAO</name>
<gene>
    <name evidence="4" type="ORF">DFQ06_2769</name>
    <name evidence="3" type="ORF">JCM19274_4634</name>
</gene>
<dbReference type="GO" id="GO:0000160">
    <property type="term" value="P:phosphorelay signal transduction system"/>
    <property type="evidence" value="ECO:0007669"/>
    <property type="project" value="InterPro"/>
</dbReference>
<dbReference type="STRING" id="221126.SAMN04489722_105148"/>